<dbReference type="CDD" id="cd09991">
    <property type="entry name" value="HDAC_classI"/>
    <property type="match status" value="1"/>
</dbReference>
<dbReference type="GeneID" id="93646675"/>
<organism evidence="15 16">
    <name type="scientific">Nematocida displodere</name>
    <dbReference type="NCBI Taxonomy" id="1805483"/>
    <lineage>
        <taxon>Eukaryota</taxon>
        <taxon>Fungi</taxon>
        <taxon>Fungi incertae sedis</taxon>
        <taxon>Microsporidia</taxon>
        <taxon>Nematocida</taxon>
    </lineage>
</organism>
<evidence type="ECO:0000256" key="8">
    <source>
        <dbReference type="ARBA" id="ARBA00023242"/>
    </source>
</evidence>
<dbReference type="VEuPathDB" id="MicrosporidiaDB:NEDG_00325"/>
<dbReference type="InterPro" id="IPR023696">
    <property type="entry name" value="Ureohydrolase_dom_sf"/>
</dbReference>
<dbReference type="EC" id="3.5.1.98" evidence="2 10"/>
<protein>
    <recommendedName>
        <fullName evidence="2 10">Histone deacetylase</fullName>
        <ecNumber evidence="2 10">3.5.1.98</ecNumber>
    </recommendedName>
</protein>
<dbReference type="PANTHER" id="PTHR10625">
    <property type="entry name" value="HISTONE DEACETYLASE HDAC1-RELATED"/>
    <property type="match status" value="1"/>
</dbReference>
<feature type="binding site" evidence="13">
    <location>
        <position position="169"/>
    </location>
    <ligand>
        <name>a divalent metal cation</name>
        <dbReference type="ChEBI" id="CHEBI:60240"/>
    </ligand>
</feature>
<keyword evidence="5 10" id="KW-0156">Chromatin regulator</keyword>
<dbReference type="EMBL" id="LTDL01000014">
    <property type="protein sequence ID" value="OAG31850.1"/>
    <property type="molecule type" value="Genomic_DNA"/>
</dbReference>
<feature type="binding site" evidence="12">
    <location>
        <position position="142"/>
    </location>
    <ligand>
        <name>substrate</name>
    </ligand>
</feature>
<dbReference type="PRINTS" id="PR01271">
    <property type="entry name" value="HISDACETLASE"/>
</dbReference>
<dbReference type="GO" id="GO:0032221">
    <property type="term" value="C:Rpd3S complex"/>
    <property type="evidence" value="ECO:0007669"/>
    <property type="project" value="UniProtKB-ARBA"/>
</dbReference>
<feature type="binding site" evidence="12">
    <location>
        <position position="92"/>
    </location>
    <ligand>
        <name>substrate</name>
    </ligand>
</feature>
<gene>
    <name evidence="15" type="ORF">NEDG_00325</name>
</gene>
<dbReference type="STRING" id="1805483.A0A177EKG3"/>
<comment type="similarity">
    <text evidence="9 10">Belongs to the histone deacetylase family. HD Type 1 subfamily.</text>
</comment>
<evidence type="ECO:0000256" key="9">
    <source>
        <dbReference type="ARBA" id="ARBA00061569"/>
    </source>
</evidence>
<dbReference type="GO" id="GO:0046872">
    <property type="term" value="F:metal ion binding"/>
    <property type="evidence" value="ECO:0007669"/>
    <property type="project" value="UniProtKB-KW"/>
</dbReference>
<dbReference type="InterPro" id="IPR000286">
    <property type="entry name" value="HDACs"/>
</dbReference>
<accession>A0A177EKG3</accession>
<keyword evidence="16" id="KW-1185">Reference proteome</keyword>
<evidence type="ECO:0000313" key="15">
    <source>
        <dbReference type="EMBL" id="OAG31850.1"/>
    </source>
</evidence>
<proteinExistence type="inferred from homology"/>
<evidence type="ECO:0000256" key="6">
    <source>
        <dbReference type="ARBA" id="ARBA00023015"/>
    </source>
</evidence>
<evidence type="ECO:0000256" key="12">
    <source>
        <dbReference type="PIRSR" id="PIRSR037913-2"/>
    </source>
</evidence>
<evidence type="ECO:0000256" key="3">
    <source>
        <dbReference type="ARBA" id="ARBA00022491"/>
    </source>
</evidence>
<comment type="caution">
    <text evidence="15">The sequence shown here is derived from an EMBL/GenBank/DDBJ whole genome shotgun (WGS) entry which is preliminary data.</text>
</comment>
<dbReference type="PRINTS" id="PR01270">
    <property type="entry name" value="HDASUPER"/>
</dbReference>
<dbReference type="InterPro" id="IPR037138">
    <property type="entry name" value="His_deacetylse_dom_sf"/>
</dbReference>
<dbReference type="Gene3D" id="3.40.800.20">
    <property type="entry name" value="Histone deacetylase domain"/>
    <property type="match status" value="1"/>
</dbReference>
<dbReference type="FunFam" id="3.40.800.20:FF:000001">
    <property type="entry name" value="Histone deacetylase"/>
    <property type="match status" value="1"/>
</dbReference>
<evidence type="ECO:0000256" key="5">
    <source>
        <dbReference type="ARBA" id="ARBA00022853"/>
    </source>
</evidence>
<evidence type="ECO:0000256" key="4">
    <source>
        <dbReference type="ARBA" id="ARBA00022801"/>
    </source>
</evidence>
<feature type="active site" description="Proton acceptor" evidence="11">
    <location>
        <position position="134"/>
    </location>
</feature>
<evidence type="ECO:0000256" key="2">
    <source>
        <dbReference type="ARBA" id="ARBA00012111"/>
    </source>
</evidence>
<dbReference type="Pfam" id="PF00850">
    <property type="entry name" value="Hist_deacetyl"/>
    <property type="match status" value="1"/>
</dbReference>
<dbReference type="PANTHER" id="PTHR10625:SF10">
    <property type="entry name" value="HISTONE DEACETYLASE HDAC1"/>
    <property type="match status" value="1"/>
</dbReference>
<keyword evidence="4 10" id="KW-0378">Hydrolase</keyword>
<comment type="subcellular location">
    <subcellularLocation>
        <location evidence="1 10">Nucleus</location>
    </subcellularLocation>
</comment>
<reference evidence="15 16" key="1">
    <citation type="submission" date="2016-02" db="EMBL/GenBank/DDBJ databases">
        <title>Discovery of a natural microsporidian pathogen with a broad tissue tropism in Caenorhabditis elegans.</title>
        <authorList>
            <person name="Luallen R.J."/>
            <person name="Reinke A.W."/>
            <person name="Tong L."/>
            <person name="Botts M.R."/>
            <person name="Felix M.-A."/>
            <person name="Troemel E.R."/>
        </authorList>
    </citation>
    <scope>NUCLEOTIDE SEQUENCE [LARGE SCALE GENOMIC DNA]</scope>
    <source>
        <strain evidence="15 16">JUm2807</strain>
    </source>
</reference>
<dbReference type="Proteomes" id="UP000185944">
    <property type="component" value="Unassembled WGS sequence"/>
</dbReference>
<evidence type="ECO:0000259" key="14">
    <source>
        <dbReference type="Pfam" id="PF00850"/>
    </source>
</evidence>
<name>A0A177EKG3_9MICR</name>
<dbReference type="SUPFAM" id="SSF52768">
    <property type="entry name" value="Arginase/deacetylase"/>
    <property type="match status" value="1"/>
</dbReference>
<dbReference type="InterPro" id="IPR023801">
    <property type="entry name" value="His_deacetylse_dom"/>
</dbReference>
<sequence>MRKISYFYDPNIGNYKYASGHPMKPHRIRMTHSLLVNYSVFKRMNTYVPIPASFEDLTRFHSNDYIEFLMSIKKDNADAREKEVSKFNMIEDCPVFEGIYDYCQSTAGGSIQGAVHINEGECDVAINWAGGLHHAKRREASGFCYVNDIVLGILELLRYHERVMYIDIDVHHGDGVEEAFYCSDRVMTISFHMHGEFFPGTGAVTDTGVEKGRGYSINVPLNSGIDDHTYQSIFQPIVGSSVEKFRPNVIVLQCGADSLAGDRLGCFNLTHRGHSSCVEFVKKLNIPVLVLGGGGYTISNVSRAWAYETAILADVEIPCEIPYTEYFDHYHPNYTLEVLPLNMDNQNTKQYIEKVYEQVMENIREIPGRPSVQNLKTMQSLMTSAPDETNEEMWSKLRERRIFKEEESSDTQAHPIECSFEEEEANVSVL</sequence>
<evidence type="ECO:0000256" key="11">
    <source>
        <dbReference type="PIRSR" id="PIRSR037913-1"/>
    </source>
</evidence>
<comment type="catalytic activity">
    <reaction evidence="10">
        <text>N(6)-acetyl-L-lysyl-[histone] + H2O = L-lysyl-[histone] + acetate</text>
        <dbReference type="Rhea" id="RHEA:58196"/>
        <dbReference type="Rhea" id="RHEA-COMP:9845"/>
        <dbReference type="Rhea" id="RHEA-COMP:11338"/>
        <dbReference type="ChEBI" id="CHEBI:15377"/>
        <dbReference type="ChEBI" id="CHEBI:29969"/>
        <dbReference type="ChEBI" id="CHEBI:30089"/>
        <dbReference type="ChEBI" id="CHEBI:61930"/>
        <dbReference type="EC" id="3.5.1.98"/>
    </reaction>
</comment>
<evidence type="ECO:0000256" key="7">
    <source>
        <dbReference type="ARBA" id="ARBA00023163"/>
    </source>
</evidence>
<evidence type="ECO:0000256" key="10">
    <source>
        <dbReference type="PIRNR" id="PIRNR037913"/>
    </source>
</evidence>
<feature type="domain" description="Histone deacetylase" evidence="14">
    <location>
        <begin position="21"/>
        <end position="311"/>
    </location>
</feature>
<evidence type="ECO:0000256" key="13">
    <source>
        <dbReference type="PIRSR" id="PIRSR037913-3"/>
    </source>
</evidence>
<evidence type="ECO:0000256" key="1">
    <source>
        <dbReference type="ARBA" id="ARBA00004123"/>
    </source>
</evidence>
<keyword evidence="7 10" id="KW-0804">Transcription</keyword>
<feature type="binding site" evidence="13">
    <location>
        <position position="257"/>
    </location>
    <ligand>
        <name>a divalent metal cation</name>
        <dbReference type="ChEBI" id="CHEBI:60240"/>
    </ligand>
</feature>
<dbReference type="OrthoDB" id="1918432at2759"/>
<feature type="binding site" evidence="13">
    <location>
        <position position="171"/>
    </location>
    <ligand>
        <name>a divalent metal cation</name>
        <dbReference type="ChEBI" id="CHEBI:60240"/>
    </ligand>
</feature>
<dbReference type="InterPro" id="IPR003084">
    <property type="entry name" value="HDAC_I/II"/>
</dbReference>
<dbReference type="AlphaFoldDB" id="A0A177EKG3"/>
<keyword evidence="3" id="KW-0678">Repressor</keyword>
<dbReference type="GO" id="GO:0040029">
    <property type="term" value="P:epigenetic regulation of gene expression"/>
    <property type="evidence" value="ECO:0007669"/>
    <property type="project" value="TreeGrafter"/>
</dbReference>
<dbReference type="GO" id="GO:0141221">
    <property type="term" value="F:histone deacetylase activity, hydrolytic mechanism"/>
    <property type="evidence" value="ECO:0007669"/>
    <property type="project" value="UniProtKB-EC"/>
</dbReference>
<dbReference type="RefSeq" id="XP_067545451.1">
    <property type="nucleotide sequence ID" value="XM_067687743.1"/>
</dbReference>
<evidence type="ECO:0000313" key="16">
    <source>
        <dbReference type="Proteomes" id="UP000185944"/>
    </source>
</evidence>
<dbReference type="PIRSF" id="PIRSF037913">
    <property type="entry name" value="His_deacetylse_1"/>
    <property type="match status" value="1"/>
</dbReference>
<feature type="binding site" evidence="12">
    <location>
        <position position="296"/>
    </location>
    <ligand>
        <name>substrate</name>
    </ligand>
</feature>
<keyword evidence="13" id="KW-0479">Metal-binding</keyword>
<keyword evidence="6 10" id="KW-0805">Transcription regulation</keyword>
<keyword evidence="8 10" id="KW-0539">Nucleus</keyword>